<dbReference type="Gene3D" id="3.40.50.2000">
    <property type="entry name" value="Glycogen Phosphorylase B"/>
    <property type="match status" value="2"/>
</dbReference>
<dbReference type="Pfam" id="PF13439">
    <property type="entry name" value="Glyco_transf_4"/>
    <property type="match status" value="1"/>
</dbReference>
<dbReference type="GO" id="GO:0016757">
    <property type="term" value="F:glycosyltransferase activity"/>
    <property type="evidence" value="ECO:0007669"/>
    <property type="project" value="UniProtKB-KW"/>
</dbReference>
<feature type="domain" description="Glycosyltransferase subfamily 4-like N-terminal" evidence="3">
    <location>
        <begin position="17"/>
        <end position="159"/>
    </location>
</feature>
<name>A0A1G9G219_9RHOB</name>
<protein>
    <submittedName>
        <fullName evidence="4">Glycosyltransferase involved in cell wall bisynthesis</fullName>
    </submittedName>
</protein>
<dbReference type="Proteomes" id="UP000199555">
    <property type="component" value="Unassembled WGS sequence"/>
</dbReference>
<evidence type="ECO:0000256" key="1">
    <source>
        <dbReference type="ARBA" id="ARBA00022676"/>
    </source>
</evidence>
<dbReference type="PANTHER" id="PTHR12526">
    <property type="entry name" value="GLYCOSYLTRANSFERASE"/>
    <property type="match status" value="1"/>
</dbReference>
<keyword evidence="5" id="KW-1185">Reference proteome</keyword>
<dbReference type="CDD" id="cd03811">
    <property type="entry name" value="GT4_GT28_WabH-like"/>
    <property type="match status" value="1"/>
</dbReference>
<dbReference type="STRING" id="525640.SAMN04487971_104187"/>
<dbReference type="PANTHER" id="PTHR12526:SF510">
    <property type="entry name" value="D-INOSITOL 3-PHOSPHATE GLYCOSYLTRANSFERASE"/>
    <property type="match status" value="1"/>
</dbReference>
<gene>
    <name evidence="4" type="ORF">SAMN04487971_104187</name>
</gene>
<organism evidence="4 5">
    <name type="scientific">Paracoccus chinensis</name>
    <dbReference type="NCBI Taxonomy" id="525640"/>
    <lineage>
        <taxon>Bacteria</taxon>
        <taxon>Pseudomonadati</taxon>
        <taxon>Pseudomonadota</taxon>
        <taxon>Alphaproteobacteria</taxon>
        <taxon>Rhodobacterales</taxon>
        <taxon>Paracoccaceae</taxon>
        <taxon>Paracoccus</taxon>
    </lineage>
</organism>
<evidence type="ECO:0000313" key="5">
    <source>
        <dbReference type="Proteomes" id="UP000199555"/>
    </source>
</evidence>
<dbReference type="RefSeq" id="WP_090753985.1">
    <property type="nucleotide sequence ID" value="NZ_FNGE01000004.1"/>
</dbReference>
<dbReference type="EMBL" id="FNGE01000004">
    <property type="protein sequence ID" value="SDK94708.1"/>
    <property type="molecule type" value="Genomic_DNA"/>
</dbReference>
<keyword evidence="2 4" id="KW-0808">Transferase</keyword>
<keyword evidence="1" id="KW-0328">Glycosyltransferase</keyword>
<dbReference type="SUPFAM" id="SSF53756">
    <property type="entry name" value="UDP-Glycosyltransferase/glycogen phosphorylase"/>
    <property type="match status" value="1"/>
</dbReference>
<proteinExistence type="predicted"/>
<evidence type="ECO:0000259" key="3">
    <source>
        <dbReference type="Pfam" id="PF13439"/>
    </source>
</evidence>
<accession>A0A1G9G219</accession>
<dbReference type="Pfam" id="PF13692">
    <property type="entry name" value="Glyco_trans_1_4"/>
    <property type="match status" value="1"/>
</dbReference>
<evidence type="ECO:0000256" key="2">
    <source>
        <dbReference type="ARBA" id="ARBA00022679"/>
    </source>
</evidence>
<dbReference type="OrthoDB" id="9801573at2"/>
<reference evidence="5" key="1">
    <citation type="submission" date="2016-10" db="EMBL/GenBank/DDBJ databases">
        <authorList>
            <person name="Varghese N."/>
            <person name="Submissions S."/>
        </authorList>
    </citation>
    <scope>NUCLEOTIDE SEQUENCE [LARGE SCALE GENOMIC DNA]</scope>
    <source>
        <strain evidence="5">CGMCC 1.7655</strain>
    </source>
</reference>
<dbReference type="AlphaFoldDB" id="A0A1G9G219"/>
<sequence>MTAAVRVLFPFAGGDLVGGSHQSALRLAAGLDRRRFEPVVLVHGEGGKVARFATQNGLDPIRVDRPGIIAPRYSRRPGDASAPGYLLTGVPRLARLLRRWKIDIVHTNDGRMHLTWALPARLAGCRLIWHHRGDPGAAGVNRVAPLLAHRVVTVSDFSRPARPIRPLGDRLRVIRSPFDTPADQPDRAACAQALRARIGAAPGAVVLGYFGALNERKRPDHFIRAIAAIRSALPRRDIHGAIFGRPERDGDPVEQELRALALSLGIADRIHLMGHVSPVEPALAGVFALLVTARGEPFGRTLIEAMHLGTPVIATRHGGNPEAIEDGRNGFLVDPDDPAAFTAPLARLLDEPGLTDHITAAARTGLDRYSTAEHLRRVQALYDEVLGRT</sequence>
<dbReference type="InterPro" id="IPR028098">
    <property type="entry name" value="Glyco_trans_4-like_N"/>
</dbReference>
<evidence type="ECO:0000313" key="4">
    <source>
        <dbReference type="EMBL" id="SDK94708.1"/>
    </source>
</evidence>